<name>A0A9X2PDL3_9HYPH</name>
<keyword evidence="2" id="KW-0732">Signal</keyword>
<dbReference type="Proteomes" id="UP001151088">
    <property type="component" value="Unassembled WGS sequence"/>
</dbReference>
<dbReference type="RefSeq" id="WP_258733972.1">
    <property type="nucleotide sequence ID" value="NZ_JANTHZ010000008.1"/>
</dbReference>
<evidence type="ECO:0000313" key="4">
    <source>
        <dbReference type="Proteomes" id="UP001151088"/>
    </source>
</evidence>
<evidence type="ECO:0000313" key="3">
    <source>
        <dbReference type="EMBL" id="MCS0496812.1"/>
    </source>
</evidence>
<dbReference type="EMBL" id="JANTHZ010000008">
    <property type="protein sequence ID" value="MCS0496812.1"/>
    <property type="molecule type" value="Genomic_DNA"/>
</dbReference>
<accession>A0A9X2PDL3</accession>
<evidence type="ECO:0000256" key="1">
    <source>
        <dbReference type="SAM" id="MobiDB-lite"/>
    </source>
</evidence>
<keyword evidence="4" id="KW-1185">Reference proteome</keyword>
<reference evidence="3" key="1">
    <citation type="submission" date="2022-08" db="EMBL/GenBank/DDBJ databases">
        <authorList>
            <person name="Li F."/>
        </authorList>
    </citation>
    <scope>NUCLEOTIDE SEQUENCE</scope>
    <source>
        <strain evidence="3">MQZ15Z-1</strain>
    </source>
</reference>
<sequence>MLRLCLSAVVALAGAGAAASAAHADGRLEARYRMSIAGLELGRAAFLLEVDQDSYTASGSARLTGVVRAVSSAKGSAGARGLVENGELAPRSFAMEAETDKKSEAIRLALNGAGVTDMSVEPPVSQSDDRVPVTDKDKKGVFDPMTAALIMVPGTDDPLSPKACERTLSIFDGRQRYNLELSYERMEDVKAEKGYAGPSVVCRIAYRPVAGHRPSRKAVKYMTSNKEMYVWLVPVAGTRVLVPFRASVATAIGVAQLEAQSFVSEPMVGKGPRPSRAAAP</sequence>
<gene>
    <name evidence="3" type="ORF">NVS89_17060</name>
</gene>
<feature type="signal peptide" evidence="2">
    <location>
        <begin position="1"/>
        <end position="24"/>
    </location>
</feature>
<organism evidence="3 4">
    <name type="scientific">Ancylobacter mangrovi</name>
    <dbReference type="NCBI Taxonomy" id="2972472"/>
    <lineage>
        <taxon>Bacteria</taxon>
        <taxon>Pseudomonadati</taxon>
        <taxon>Pseudomonadota</taxon>
        <taxon>Alphaproteobacteria</taxon>
        <taxon>Hyphomicrobiales</taxon>
        <taxon>Xanthobacteraceae</taxon>
        <taxon>Ancylobacter</taxon>
    </lineage>
</organism>
<protein>
    <submittedName>
        <fullName evidence="3">DUF3108 domain-containing protein</fullName>
    </submittedName>
</protein>
<feature type="compositionally biased region" description="Basic and acidic residues" evidence="1">
    <location>
        <begin position="127"/>
        <end position="137"/>
    </location>
</feature>
<proteinExistence type="predicted"/>
<feature type="chain" id="PRO_5040958689" evidence="2">
    <location>
        <begin position="25"/>
        <end position="280"/>
    </location>
</feature>
<feature type="region of interest" description="Disordered" evidence="1">
    <location>
        <begin position="117"/>
        <end position="137"/>
    </location>
</feature>
<evidence type="ECO:0000256" key="2">
    <source>
        <dbReference type="SAM" id="SignalP"/>
    </source>
</evidence>
<comment type="caution">
    <text evidence="3">The sequence shown here is derived from an EMBL/GenBank/DDBJ whole genome shotgun (WGS) entry which is preliminary data.</text>
</comment>
<dbReference type="AlphaFoldDB" id="A0A9X2PDL3"/>
<dbReference type="InterPro" id="IPR021457">
    <property type="entry name" value="DUF3108"/>
</dbReference>
<dbReference type="Pfam" id="PF11306">
    <property type="entry name" value="DUF3108"/>
    <property type="match status" value="1"/>
</dbReference>